<dbReference type="RefSeq" id="WP_354643876.1">
    <property type="nucleotide sequence ID" value="NZ_CP159872.1"/>
</dbReference>
<reference evidence="1" key="1">
    <citation type="submission" date="2024-06" db="EMBL/GenBank/DDBJ databases">
        <title>The genome sequences of Kitasatospora sp. strain HUAS MG31.</title>
        <authorList>
            <person name="Mo P."/>
        </authorList>
    </citation>
    <scope>NUCLEOTIDE SEQUENCE</scope>
    <source>
        <strain evidence="1">HUAS MG31</strain>
    </source>
</reference>
<evidence type="ECO:0000313" key="1">
    <source>
        <dbReference type="EMBL" id="XCM82941.1"/>
    </source>
</evidence>
<sequence length="160" mass="17755">MTSDLAAFLRARLDEDQKLAFEAGNGGHDHWIFNPELTWNSGNGPRQAVVRFNGSALGYVAAADPVYGKYGEWNAKHIACWDPARVLAEIEAKRRIIDAHPITTSTINPGYGKTGAGFGCEVCHDWDGATEGYGYCQTLRLIALPYAEHPDYRQEWVPEE</sequence>
<organism evidence="1">
    <name type="scientific">Kitasatospora camelliae</name>
    <dbReference type="NCBI Taxonomy" id="3156397"/>
    <lineage>
        <taxon>Bacteria</taxon>
        <taxon>Bacillati</taxon>
        <taxon>Actinomycetota</taxon>
        <taxon>Actinomycetes</taxon>
        <taxon>Kitasatosporales</taxon>
        <taxon>Streptomycetaceae</taxon>
        <taxon>Kitasatospora</taxon>
    </lineage>
</organism>
<dbReference type="Pfam" id="PF19730">
    <property type="entry name" value="DUF6221"/>
    <property type="match status" value="1"/>
</dbReference>
<dbReference type="KEGG" id="kcm:ABWK59_30505"/>
<gene>
    <name evidence="1" type="ORF">ABWK59_30505</name>
</gene>
<dbReference type="InterPro" id="IPR046193">
    <property type="entry name" value="DUF6221"/>
</dbReference>
<protein>
    <submittedName>
        <fullName evidence="1">DUF6221 family protein</fullName>
    </submittedName>
</protein>
<accession>A0AAU8K2V7</accession>
<dbReference type="EMBL" id="CP159872">
    <property type="protein sequence ID" value="XCM82941.1"/>
    <property type="molecule type" value="Genomic_DNA"/>
</dbReference>
<proteinExistence type="predicted"/>
<dbReference type="AlphaFoldDB" id="A0AAU8K2V7"/>
<name>A0AAU8K2V7_9ACTN</name>